<feature type="compositionally biased region" description="Basic and acidic residues" evidence="6">
    <location>
        <begin position="1"/>
        <end position="11"/>
    </location>
</feature>
<dbReference type="PANTHER" id="PTHR11048">
    <property type="entry name" value="PRENYLTRANSFERASES"/>
    <property type="match status" value="1"/>
</dbReference>
<keyword evidence="5 7" id="KW-0472">Membrane</keyword>
<reference evidence="8 9" key="1">
    <citation type="submission" date="2016-10" db="EMBL/GenBank/DDBJ databases">
        <authorList>
            <person name="de Groot N.N."/>
        </authorList>
    </citation>
    <scope>NUCLEOTIDE SEQUENCE [LARGE SCALE GENOMIC DNA]</scope>
    <source>
        <strain evidence="8 9">DSM 17890</strain>
    </source>
</reference>
<comment type="subcellular location">
    <subcellularLocation>
        <location evidence="1">Membrane</location>
        <topology evidence="1">Multi-pass membrane protein</topology>
    </subcellularLocation>
</comment>
<evidence type="ECO:0000256" key="6">
    <source>
        <dbReference type="SAM" id="MobiDB-lite"/>
    </source>
</evidence>
<dbReference type="Pfam" id="PF01040">
    <property type="entry name" value="UbiA"/>
    <property type="match status" value="1"/>
</dbReference>
<dbReference type="CDD" id="cd13963">
    <property type="entry name" value="PT_UbiA_2"/>
    <property type="match status" value="1"/>
</dbReference>
<dbReference type="SUPFAM" id="SSF56784">
    <property type="entry name" value="HAD-like"/>
    <property type="match status" value="1"/>
</dbReference>
<dbReference type="InterPro" id="IPR023214">
    <property type="entry name" value="HAD_sf"/>
</dbReference>
<feature type="transmembrane region" description="Helical" evidence="7">
    <location>
        <begin position="393"/>
        <end position="413"/>
    </location>
</feature>
<sequence>MSVSDRLRADDAEPAVPVGGEARSSTAEDNVGDGAPSGAMGGAPRAADAPRPEPNPDPDSNHAPEPDAGSHRGVALVIDLDGTLVPVDTLHESALGLIALGFGPLAAAAPELARAARLGKSPLKARITDRVTIDAAGLPYRESVLDLIREARAAGRFVMLATASDQRVADAVAAHLGLFDAVEGSDGTVNLGGHAKADMLIARFGRHGFDYVGDAPRDLPVWASARRVITAGASPGLIRQAEALTRPETAPEALHLDPASQGLGRIRPYIRAMRPHQWMKNTLVFLPLLASHQSGAGAWLTAMLAFAAFSLVSSSVYCVNDLLDLDADRAHPRKRFRPFASGAVPALHGLLMGAVLFCGGFGLAWAVSDLLFGVLSVYFGATLLYSMALKRELVIDICMLAGLYTLRVIAGSMALQLEVSPWMLALSVFLFLSLAAMKRQTELVDLAAEGKSETSGRAYRADDLPVVTMMAIAAGYTAVLVLALYIYSPTVQRLYMSPLLLWGAPPILLYWSSRMVMIAHRGQMNDDPVLFAIRDPLSWICGAGMLACAMVAKWY</sequence>
<gene>
    <name evidence="8" type="ORF">SAMN05444336_1074</name>
</gene>
<evidence type="ECO:0000256" key="7">
    <source>
        <dbReference type="SAM" id="Phobius"/>
    </source>
</evidence>
<evidence type="ECO:0000256" key="1">
    <source>
        <dbReference type="ARBA" id="ARBA00004141"/>
    </source>
</evidence>
<dbReference type="EMBL" id="FNMZ01000007">
    <property type="protein sequence ID" value="SDX58005.1"/>
    <property type="molecule type" value="Genomic_DNA"/>
</dbReference>
<feature type="transmembrane region" description="Helical" evidence="7">
    <location>
        <begin position="419"/>
        <end position="437"/>
    </location>
</feature>
<dbReference type="GO" id="GO:0009247">
    <property type="term" value="P:glycolipid biosynthetic process"/>
    <property type="evidence" value="ECO:0007669"/>
    <property type="project" value="TreeGrafter"/>
</dbReference>
<evidence type="ECO:0000313" key="9">
    <source>
        <dbReference type="Proteomes" id="UP000199118"/>
    </source>
</evidence>
<keyword evidence="8" id="KW-0808">Transferase</keyword>
<dbReference type="InterPro" id="IPR000537">
    <property type="entry name" value="UbiA_prenyltransferase"/>
</dbReference>
<protein>
    <submittedName>
        <fullName evidence="8">4-hydroxybenzoate polyprenyltransferase</fullName>
    </submittedName>
</protein>
<evidence type="ECO:0000256" key="4">
    <source>
        <dbReference type="ARBA" id="ARBA00022989"/>
    </source>
</evidence>
<feature type="transmembrane region" description="Helical" evidence="7">
    <location>
        <begin position="494"/>
        <end position="511"/>
    </location>
</feature>
<dbReference type="Gene3D" id="3.40.50.1000">
    <property type="entry name" value="HAD superfamily/HAD-like"/>
    <property type="match status" value="1"/>
</dbReference>
<feature type="compositionally biased region" description="Basic and acidic residues" evidence="6">
    <location>
        <begin position="59"/>
        <end position="70"/>
    </location>
</feature>
<accession>A0A1H3CV35</accession>
<evidence type="ECO:0000256" key="3">
    <source>
        <dbReference type="ARBA" id="ARBA00022692"/>
    </source>
</evidence>
<keyword evidence="3 7" id="KW-0812">Transmembrane</keyword>
<proteinExistence type="predicted"/>
<dbReference type="Proteomes" id="UP000199118">
    <property type="component" value="Unassembled WGS sequence"/>
</dbReference>
<dbReference type="STRING" id="356660.SAMN05444336_1074"/>
<keyword evidence="4 7" id="KW-1133">Transmembrane helix</keyword>
<feature type="transmembrane region" description="Helical" evidence="7">
    <location>
        <begin position="339"/>
        <end position="364"/>
    </location>
</feature>
<name>A0A1H3CV35_9RHOB</name>
<feature type="transmembrane region" description="Helical" evidence="7">
    <location>
        <begin position="466"/>
        <end position="488"/>
    </location>
</feature>
<dbReference type="GO" id="GO:0005886">
    <property type="term" value="C:plasma membrane"/>
    <property type="evidence" value="ECO:0007669"/>
    <property type="project" value="TreeGrafter"/>
</dbReference>
<feature type="transmembrane region" description="Helical" evidence="7">
    <location>
        <begin position="370"/>
        <end position="386"/>
    </location>
</feature>
<dbReference type="InterPro" id="IPR044878">
    <property type="entry name" value="UbiA_sf"/>
</dbReference>
<dbReference type="GO" id="GO:0016765">
    <property type="term" value="F:transferase activity, transferring alkyl or aryl (other than methyl) groups"/>
    <property type="evidence" value="ECO:0007669"/>
    <property type="project" value="InterPro"/>
</dbReference>
<keyword evidence="9" id="KW-1185">Reference proteome</keyword>
<dbReference type="InterPro" id="IPR036412">
    <property type="entry name" value="HAD-like_sf"/>
</dbReference>
<dbReference type="InterPro" id="IPR039653">
    <property type="entry name" value="Prenyltransferase"/>
</dbReference>
<dbReference type="AlphaFoldDB" id="A0A1H3CV35"/>
<dbReference type="Gene3D" id="1.10.357.140">
    <property type="entry name" value="UbiA prenyltransferase"/>
    <property type="match status" value="1"/>
</dbReference>
<dbReference type="Pfam" id="PF12710">
    <property type="entry name" value="HAD"/>
    <property type="match status" value="1"/>
</dbReference>
<organism evidence="8 9">
    <name type="scientific">Albimonas donghaensis</name>
    <dbReference type="NCBI Taxonomy" id="356660"/>
    <lineage>
        <taxon>Bacteria</taxon>
        <taxon>Pseudomonadati</taxon>
        <taxon>Pseudomonadota</taxon>
        <taxon>Alphaproteobacteria</taxon>
        <taxon>Rhodobacterales</taxon>
        <taxon>Paracoccaceae</taxon>
        <taxon>Albimonas</taxon>
    </lineage>
</organism>
<dbReference type="RefSeq" id="WP_245710617.1">
    <property type="nucleotide sequence ID" value="NZ_FNMZ01000007.1"/>
</dbReference>
<feature type="region of interest" description="Disordered" evidence="6">
    <location>
        <begin position="1"/>
        <end position="70"/>
    </location>
</feature>
<feature type="transmembrane region" description="Helical" evidence="7">
    <location>
        <begin position="296"/>
        <end position="319"/>
    </location>
</feature>
<dbReference type="NCBIfam" id="NF006088">
    <property type="entry name" value="PRK08238.1"/>
    <property type="match status" value="1"/>
</dbReference>
<dbReference type="PANTHER" id="PTHR11048:SF5">
    <property type="entry name" value="DECAPRENYL-PHOSPHATE PHOSPHORIBOSYLTRANSFERASE"/>
    <property type="match status" value="1"/>
</dbReference>
<evidence type="ECO:0000313" key="8">
    <source>
        <dbReference type="EMBL" id="SDX58005.1"/>
    </source>
</evidence>
<evidence type="ECO:0000256" key="5">
    <source>
        <dbReference type="ARBA" id="ARBA00023136"/>
    </source>
</evidence>
<keyword evidence="2" id="KW-1003">Cell membrane</keyword>
<evidence type="ECO:0000256" key="2">
    <source>
        <dbReference type="ARBA" id="ARBA00022475"/>
    </source>
</evidence>